<evidence type="ECO:0008006" key="3">
    <source>
        <dbReference type="Google" id="ProtNLM"/>
    </source>
</evidence>
<proteinExistence type="predicted"/>
<evidence type="ECO:0000313" key="1">
    <source>
        <dbReference type="EMBL" id="KAG5272591.1"/>
    </source>
</evidence>
<name>A0AAV6GIG2_9TELE</name>
<protein>
    <recommendedName>
        <fullName evidence="3">Interferon-induced protein 44-like</fullName>
    </recommendedName>
</protein>
<dbReference type="Proteomes" id="UP000823561">
    <property type="component" value="Chromosome 12"/>
</dbReference>
<dbReference type="EMBL" id="JADWDJ010000012">
    <property type="protein sequence ID" value="KAG5272591.1"/>
    <property type="molecule type" value="Genomic_DNA"/>
</dbReference>
<dbReference type="PANTHER" id="PTHR14241:SF1">
    <property type="entry name" value="INTERFERON-INDUCED PROTEIN 44-RELATED"/>
    <property type="match status" value="1"/>
</dbReference>
<comment type="caution">
    <text evidence="1">The sequence shown here is derived from an EMBL/GenBank/DDBJ whole genome shotgun (WGS) entry which is preliminary data.</text>
</comment>
<evidence type="ECO:0000313" key="2">
    <source>
        <dbReference type="Proteomes" id="UP000823561"/>
    </source>
</evidence>
<accession>A0AAV6GIG2</accession>
<dbReference type="GO" id="GO:0006955">
    <property type="term" value="P:immune response"/>
    <property type="evidence" value="ECO:0007669"/>
    <property type="project" value="TreeGrafter"/>
</dbReference>
<dbReference type="AlphaFoldDB" id="A0AAV6GIG2"/>
<sequence>MTHVDLACPLVKESLQNTYSSKVIKRRMQECRNKLGVPMNCIFPVKNYDEEIDLDDNVNSLILNALKHIVDIADDYVSNSAMAVA</sequence>
<reference evidence="1" key="1">
    <citation type="submission" date="2020-10" db="EMBL/GenBank/DDBJ databases">
        <title>Chromosome-scale genome assembly of the Allis shad, Alosa alosa.</title>
        <authorList>
            <person name="Margot Z."/>
            <person name="Christophe K."/>
            <person name="Cabau C."/>
            <person name="Louis A."/>
            <person name="Berthelot C."/>
            <person name="Parey E."/>
            <person name="Roest Crollius H."/>
            <person name="Montfort J."/>
            <person name="Robinson-Rechavi M."/>
            <person name="Bucao C."/>
            <person name="Bouchez O."/>
            <person name="Gislard M."/>
            <person name="Lluch J."/>
            <person name="Milhes M."/>
            <person name="Lampietro C."/>
            <person name="Lopez Roques C."/>
            <person name="Donnadieu C."/>
            <person name="Braasch I."/>
            <person name="Desvignes T."/>
            <person name="Postlethwait J."/>
            <person name="Bobe J."/>
            <person name="Guiguen Y."/>
        </authorList>
    </citation>
    <scope>NUCLEOTIDE SEQUENCE</scope>
    <source>
        <strain evidence="1">M-15738</strain>
        <tissue evidence="1">Blood</tissue>
    </source>
</reference>
<organism evidence="1 2">
    <name type="scientific">Alosa alosa</name>
    <name type="common">allis shad</name>
    <dbReference type="NCBI Taxonomy" id="278164"/>
    <lineage>
        <taxon>Eukaryota</taxon>
        <taxon>Metazoa</taxon>
        <taxon>Chordata</taxon>
        <taxon>Craniata</taxon>
        <taxon>Vertebrata</taxon>
        <taxon>Euteleostomi</taxon>
        <taxon>Actinopterygii</taxon>
        <taxon>Neopterygii</taxon>
        <taxon>Teleostei</taxon>
        <taxon>Clupei</taxon>
        <taxon>Clupeiformes</taxon>
        <taxon>Clupeoidei</taxon>
        <taxon>Clupeidae</taxon>
        <taxon>Alosa</taxon>
    </lineage>
</organism>
<gene>
    <name evidence="1" type="ORF">AALO_G00167220</name>
</gene>
<dbReference type="PANTHER" id="PTHR14241">
    <property type="entry name" value="INTERFERON-INDUCED PROTEIN 44"/>
    <property type="match status" value="1"/>
</dbReference>
<keyword evidence="2" id="KW-1185">Reference proteome</keyword>